<dbReference type="OrthoDB" id="7164001at2"/>
<dbReference type="GO" id="GO:0015914">
    <property type="term" value="P:phospholipid transport"/>
    <property type="evidence" value="ECO:0007669"/>
    <property type="project" value="InterPro"/>
</dbReference>
<proteinExistence type="predicted"/>
<dbReference type="STRING" id="282199.GCA_001049735_02646"/>
<dbReference type="PANTHER" id="PTHR33371">
    <property type="entry name" value="INTERMEMBRANE PHOSPHOLIPID TRANSPORT SYSTEM BINDING PROTEIN MLAD-RELATED"/>
    <property type="match status" value="1"/>
</dbReference>
<sequence>MTYSRGEIALGGVVLAAATAFLIYAAGLTGFGANSGGQFTLQASFRSADGVAVGTDVRLAGVKIGAVTAMDLNPVTYRAETTLAIADGVEIPDDSAISIESEGLLGGNFVNISPGGSEFYFASGDEVEDTQSAVSLITLLLRFVGGSTE</sequence>
<dbReference type="Pfam" id="PF02470">
    <property type="entry name" value="MlaD"/>
    <property type="match status" value="1"/>
</dbReference>
<dbReference type="InterPro" id="IPR030970">
    <property type="entry name" value="ABC_MlaD"/>
</dbReference>
<dbReference type="Proteomes" id="UP000048949">
    <property type="component" value="Unassembled WGS sequence"/>
</dbReference>
<dbReference type="InterPro" id="IPR052336">
    <property type="entry name" value="MlaD_Phospholipid_Transporter"/>
</dbReference>
<organism evidence="2 3">
    <name type="scientific">Nereida ignava</name>
    <dbReference type="NCBI Taxonomy" id="282199"/>
    <lineage>
        <taxon>Bacteria</taxon>
        <taxon>Pseudomonadati</taxon>
        <taxon>Pseudomonadota</taxon>
        <taxon>Alphaproteobacteria</taxon>
        <taxon>Rhodobacterales</taxon>
        <taxon>Roseobacteraceae</taxon>
        <taxon>Nereida</taxon>
    </lineage>
</organism>
<evidence type="ECO:0000313" key="2">
    <source>
        <dbReference type="EMBL" id="CRK76582.1"/>
    </source>
</evidence>
<evidence type="ECO:0000259" key="1">
    <source>
        <dbReference type="Pfam" id="PF02470"/>
    </source>
</evidence>
<name>A0A0U1NPE6_9RHOB</name>
<dbReference type="EMBL" id="CVQV01000023">
    <property type="protein sequence ID" value="CRK76582.1"/>
    <property type="molecule type" value="Genomic_DNA"/>
</dbReference>
<dbReference type="RefSeq" id="WP_048599982.1">
    <property type="nucleotide sequence ID" value="NZ_CAXIAP010000032.1"/>
</dbReference>
<keyword evidence="3" id="KW-1185">Reference proteome</keyword>
<protein>
    <submittedName>
        <fullName evidence="2">Putative phospholipid ABC transporter-binding protein MlaD</fullName>
    </submittedName>
</protein>
<dbReference type="PANTHER" id="PTHR33371:SF4">
    <property type="entry name" value="INTERMEMBRANE PHOSPHOLIPID TRANSPORT SYSTEM BINDING PROTEIN MLAD"/>
    <property type="match status" value="1"/>
</dbReference>
<gene>
    <name evidence="2" type="primary">mlaD</name>
    <name evidence="2" type="ORF">NIG5292_02647</name>
</gene>
<accession>A0A0U1NPE6</accession>
<evidence type="ECO:0000313" key="3">
    <source>
        <dbReference type="Proteomes" id="UP000048949"/>
    </source>
</evidence>
<dbReference type="NCBIfam" id="TIGR04430">
    <property type="entry name" value="OM_asym_MlaD"/>
    <property type="match status" value="1"/>
</dbReference>
<reference evidence="2 3" key="1">
    <citation type="submission" date="2015-04" db="EMBL/GenBank/DDBJ databases">
        <authorList>
            <person name="Syromyatnikov M.Y."/>
            <person name="Popov V.N."/>
        </authorList>
    </citation>
    <scope>NUCLEOTIDE SEQUENCE [LARGE SCALE GENOMIC DNA]</scope>
    <source>
        <strain evidence="2 3">CECT 5292</strain>
    </source>
</reference>
<feature type="domain" description="Mce/MlaD" evidence="1">
    <location>
        <begin position="40"/>
        <end position="115"/>
    </location>
</feature>
<dbReference type="InterPro" id="IPR003399">
    <property type="entry name" value="Mce/MlaD"/>
</dbReference>
<dbReference type="AlphaFoldDB" id="A0A0U1NPE6"/>